<name>A0A1F4TPG3_UNCSA</name>
<sequence>MNAISGLGLESFNLYGIHAPALPEGLEAKFTDVLKKGLDKCEQVPGMKGVYCTNPQSLSSLNIVKVDPAA</sequence>
<proteinExistence type="predicted"/>
<protein>
    <submittedName>
        <fullName evidence="1">Uncharacterized protein</fullName>
    </submittedName>
</protein>
<accession>A0A1F4TPG3</accession>
<dbReference type="EMBL" id="MEUI01000014">
    <property type="protein sequence ID" value="OGC34601.1"/>
    <property type="molecule type" value="Genomic_DNA"/>
</dbReference>
<evidence type="ECO:0000313" key="2">
    <source>
        <dbReference type="Proteomes" id="UP000177309"/>
    </source>
</evidence>
<reference evidence="1 2" key="1">
    <citation type="journal article" date="2016" name="Nat. Commun.">
        <title>Thousands of microbial genomes shed light on interconnected biogeochemical processes in an aquifer system.</title>
        <authorList>
            <person name="Anantharaman K."/>
            <person name="Brown C.T."/>
            <person name="Hug L.A."/>
            <person name="Sharon I."/>
            <person name="Castelle C.J."/>
            <person name="Probst A.J."/>
            <person name="Thomas B.C."/>
            <person name="Singh A."/>
            <person name="Wilkins M.J."/>
            <person name="Karaoz U."/>
            <person name="Brodie E.L."/>
            <person name="Williams K.H."/>
            <person name="Hubbard S.S."/>
            <person name="Banfield J.F."/>
        </authorList>
    </citation>
    <scope>NUCLEOTIDE SEQUENCE [LARGE SCALE GENOMIC DNA]</scope>
</reference>
<organism evidence="1 2">
    <name type="scientific">candidate division WOR-1 bacterium RIFOXYC2_FULL_41_25</name>
    <dbReference type="NCBI Taxonomy" id="1802586"/>
    <lineage>
        <taxon>Bacteria</taxon>
        <taxon>Bacillati</taxon>
        <taxon>Saganbacteria</taxon>
    </lineage>
</organism>
<comment type="caution">
    <text evidence="1">The sequence shown here is derived from an EMBL/GenBank/DDBJ whole genome shotgun (WGS) entry which is preliminary data.</text>
</comment>
<gene>
    <name evidence="1" type="ORF">A2462_04645</name>
</gene>
<evidence type="ECO:0000313" key="1">
    <source>
        <dbReference type="EMBL" id="OGC34601.1"/>
    </source>
</evidence>
<dbReference type="Proteomes" id="UP000177309">
    <property type="component" value="Unassembled WGS sequence"/>
</dbReference>
<dbReference type="AlphaFoldDB" id="A0A1F4TPG3"/>